<feature type="compositionally biased region" description="Low complexity" evidence="1">
    <location>
        <begin position="136"/>
        <end position="150"/>
    </location>
</feature>
<feature type="non-terminal residue" evidence="3">
    <location>
        <position position="278"/>
    </location>
</feature>
<proteinExistence type="predicted"/>
<evidence type="ECO:0000259" key="2">
    <source>
        <dbReference type="PROSITE" id="PS50829"/>
    </source>
</evidence>
<evidence type="ECO:0000256" key="1">
    <source>
        <dbReference type="SAM" id="MobiDB-lite"/>
    </source>
</evidence>
<feature type="domain" description="GYF" evidence="2">
    <location>
        <begin position="171"/>
        <end position="227"/>
    </location>
</feature>
<sequence length="278" mass="29806">MNYTASSQDPLNSIANQLQDISFSGSVTPLSENNGNPVPLHRSTSLLDSIGIQRASSPFVSQDSGLLQPMVQQPFASQASMMGWTQPVNNNHVRQQAQQLHPSSSTPMSSATNLAFTGSFGGQLRNPLANPVPLDSSGTSASTPSTFSSTPLNSGFAPAPPPPGMFAIPQQSQWKYVDTQGTIQGPFPSQSMKSWYQAGYFQPSLQLCRLPTSSEPFGVNDCFISLGDLISKVGDVVDPFDKFDAILAQSQQLNVTAQQNHRLPTGLPVELDVNNKHT</sequence>
<dbReference type="SUPFAM" id="SSF55277">
    <property type="entry name" value="GYF domain"/>
    <property type="match status" value="1"/>
</dbReference>
<dbReference type="CDD" id="cd00072">
    <property type="entry name" value="GYF"/>
    <property type="match status" value="1"/>
</dbReference>
<dbReference type="InterPro" id="IPR003169">
    <property type="entry name" value="GYF"/>
</dbReference>
<dbReference type="SMART" id="SM00444">
    <property type="entry name" value="GYF"/>
    <property type="match status" value="1"/>
</dbReference>
<dbReference type="EMBL" id="AY145021">
    <property type="protein sequence ID" value="AAO32583.1"/>
    <property type="molecule type" value="Genomic_DNA"/>
</dbReference>
<dbReference type="InterPro" id="IPR035445">
    <property type="entry name" value="GYF-like_dom_sf"/>
</dbReference>
<accession>Q875P8</accession>
<dbReference type="Gene3D" id="3.30.1490.40">
    <property type="match status" value="1"/>
</dbReference>
<feature type="region of interest" description="Disordered" evidence="1">
    <location>
        <begin position="94"/>
        <end position="162"/>
    </location>
</feature>
<reference evidence="3" key="1">
    <citation type="submission" date="2002-08" db="EMBL/GenBank/DDBJ databases">
        <authorList>
            <person name="Langkjaer R.B."/>
            <person name="Cliften P.F."/>
            <person name="Johnston M."/>
            <person name="Piskur J."/>
        </authorList>
    </citation>
    <scope>NUCLEOTIDE SEQUENCE</scope>
    <source>
        <strain evidence="3">CBS3082</strain>
    </source>
</reference>
<dbReference type="PROSITE" id="PS50829">
    <property type="entry name" value="GYF"/>
    <property type="match status" value="1"/>
</dbReference>
<organism evidence="3">
    <name type="scientific">Lachancea kluyveri</name>
    <name type="common">Yeast</name>
    <name type="synonym">Saccharomyces kluyveri</name>
    <dbReference type="NCBI Taxonomy" id="4934"/>
    <lineage>
        <taxon>Eukaryota</taxon>
        <taxon>Fungi</taxon>
        <taxon>Dikarya</taxon>
        <taxon>Ascomycota</taxon>
        <taxon>Saccharomycotina</taxon>
        <taxon>Saccharomycetes</taxon>
        <taxon>Saccharomycetales</taxon>
        <taxon>Saccharomycetaceae</taxon>
        <taxon>Lachancea</taxon>
    </lineage>
</organism>
<protein>
    <submittedName>
        <fullName evidence="3">YPL105C</fullName>
    </submittedName>
</protein>
<evidence type="ECO:0000313" key="3">
    <source>
        <dbReference type="EMBL" id="AAO32583.1"/>
    </source>
</evidence>
<feature type="compositionally biased region" description="Polar residues" evidence="1">
    <location>
        <begin position="94"/>
        <end position="116"/>
    </location>
</feature>
<name>Q875P8_LACKL</name>
<dbReference type="Pfam" id="PF02213">
    <property type="entry name" value="GYF"/>
    <property type="match status" value="1"/>
</dbReference>
<reference evidence="3" key="2">
    <citation type="journal article" date="2003" name="Nature">
        <title>Yeast genome duplication was followed by asynchronous differentiation of duplicated genes.</title>
        <authorList>
            <person name="Langkjaer R.B."/>
            <person name="Cliften P.F."/>
            <person name="Johnston M."/>
            <person name="Piskur J."/>
        </authorList>
    </citation>
    <scope>NUCLEOTIDE SEQUENCE</scope>
    <source>
        <strain evidence="3">CBS3082</strain>
    </source>
</reference>
<dbReference type="AlphaFoldDB" id="Q875P8"/>